<dbReference type="SUPFAM" id="SSF144064">
    <property type="entry name" value="Heme iron utilization protein-like"/>
    <property type="match status" value="1"/>
</dbReference>
<dbReference type="CDD" id="cd16830">
    <property type="entry name" value="HemS-like_N"/>
    <property type="match status" value="1"/>
</dbReference>
<protein>
    <submittedName>
        <fullName evidence="2">Putative hemin transport protein</fullName>
    </submittedName>
</protein>
<dbReference type="Gene3D" id="3.40.1570.10">
    <property type="entry name" value="HemS/ChuS/ChuX like domains"/>
    <property type="match status" value="2"/>
</dbReference>
<sequence>MKMIIIRHDDNTITTGGSKMQTTIYQQYQQAKAEHPRKYARDLATQLGISEAELSHARVGHDARRLQGDAKAWLNALEPVGNTKSITRNEYAVHEHTGCYQNQHLDGHAGLILNPRELDLRLFLSQWASAFALRENTPHGERQSVQFFDHQGDAILKVYATDTTNRVAWQQYIETFATSENPALRLLPPSADSAVARQAVTHNPQLEAEWRAMTDVHQFFTLLRRYNLTRQQAFRSVANDLAYRVENDALSQILFSARDNQNEIMVFVGNRGCVQIFTGVLERVERLEQHAEWMNIFNKNFTLHLLEGAIAESWVTRKPTADGIVTSLELYAADGTQIAQLFGQRTEGMPEQRLWRDQVDALKPYKDLAA</sequence>
<keyword evidence="3" id="KW-1185">Reference proteome</keyword>
<evidence type="ECO:0000313" key="2">
    <source>
        <dbReference type="EMBL" id="TCV05940.1"/>
    </source>
</evidence>
<dbReference type="InterPro" id="IPR007845">
    <property type="entry name" value="HemS/ChuX_dom"/>
</dbReference>
<dbReference type="CDD" id="cd16831">
    <property type="entry name" value="HemS-like_C"/>
    <property type="match status" value="1"/>
</dbReference>
<dbReference type="Pfam" id="PF05171">
    <property type="entry name" value="HemS"/>
    <property type="match status" value="2"/>
</dbReference>
<reference evidence="2 3" key="1">
    <citation type="submission" date="2019-03" db="EMBL/GenBank/DDBJ databases">
        <title>Genomic Encyclopedia of Type Strains, Phase IV (KMG-IV): sequencing the most valuable type-strain genomes for metagenomic binning, comparative biology and taxonomic classification.</title>
        <authorList>
            <person name="Goeker M."/>
        </authorList>
    </citation>
    <scope>NUCLEOTIDE SEQUENCE [LARGE SCALE GENOMIC DNA]</scope>
    <source>
        <strain evidence="2 3">DSM 16730</strain>
    </source>
</reference>
<feature type="domain" description="Haemin-degrading HemS/ChuX" evidence="1">
    <location>
        <begin position="48"/>
        <end position="176"/>
    </location>
</feature>
<accession>A0A4R3VR34</accession>
<feature type="domain" description="Haemin-degrading HemS/ChuX" evidence="1">
    <location>
        <begin position="228"/>
        <end position="362"/>
    </location>
</feature>
<dbReference type="Proteomes" id="UP000295433">
    <property type="component" value="Unassembled WGS sequence"/>
</dbReference>
<dbReference type="EMBL" id="SMBY01000005">
    <property type="protein sequence ID" value="TCV05940.1"/>
    <property type="molecule type" value="Genomic_DNA"/>
</dbReference>
<name>A0A4R3VR34_9GAMM</name>
<organism evidence="2 3">
    <name type="scientific">Samsonia erythrinae</name>
    <dbReference type="NCBI Taxonomy" id="160434"/>
    <lineage>
        <taxon>Bacteria</taxon>
        <taxon>Pseudomonadati</taxon>
        <taxon>Pseudomonadota</taxon>
        <taxon>Gammaproteobacteria</taxon>
        <taxon>Enterobacterales</taxon>
        <taxon>Pectobacteriaceae</taxon>
        <taxon>Samsonia</taxon>
    </lineage>
</organism>
<gene>
    <name evidence="2" type="ORF">EDC54_105211</name>
</gene>
<dbReference type="GO" id="GO:0006826">
    <property type="term" value="P:iron ion transport"/>
    <property type="evidence" value="ECO:0007669"/>
    <property type="project" value="InterPro"/>
</dbReference>
<evidence type="ECO:0000259" key="1">
    <source>
        <dbReference type="Pfam" id="PF05171"/>
    </source>
</evidence>
<evidence type="ECO:0000313" key="3">
    <source>
        <dbReference type="Proteomes" id="UP000295433"/>
    </source>
</evidence>
<proteinExistence type="predicted"/>
<dbReference type="InterPro" id="IPR053733">
    <property type="entry name" value="Heme_Transport_Util_sf"/>
</dbReference>
<dbReference type="AlphaFoldDB" id="A0A4R3VR34"/>
<comment type="caution">
    <text evidence="2">The sequence shown here is derived from an EMBL/GenBank/DDBJ whole genome shotgun (WGS) entry which is preliminary data.</text>
</comment>